<dbReference type="EMBL" id="BAABJR010000005">
    <property type="protein sequence ID" value="GAA5207464.1"/>
    <property type="molecule type" value="Genomic_DNA"/>
</dbReference>
<keyword evidence="5" id="KW-1185">Reference proteome</keyword>
<evidence type="ECO:0000256" key="1">
    <source>
        <dbReference type="ARBA" id="ARBA00022801"/>
    </source>
</evidence>
<feature type="domain" description="PPM-type phosphatase" evidence="3">
    <location>
        <begin position="179"/>
        <end position="396"/>
    </location>
</feature>
<dbReference type="InterPro" id="IPR001932">
    <property type="entry name" value="PPM-type_phosphatase-like_dom"/>
</dbReference>
<reference evidence="5" key="1">
    <citation type="journal article" date="2019" name="Int. J. Syst. Evol. Microbiol.">
        <title>The Global Catalogue of Microorganisms (GCM) 10K type strain sequencing project: providing services to taxonomists for standard genome sequencing and annotation.</title>
        <authorList>
            <consortium name="The Broad Institute Genomics Platform"/>
            <consortium name="The Broad Institute Genome Sequencing Center for Infectious Disease"/>
            <person name="Wu L."/>
            <person name="Ma J."/>
        </authorList>
    </citation>
    <scope>NUCLEOTIDE SEQUENCE [LARGE SCALE GENOMIC DNA]</scope>
    <source>
        <strain evidence="5">JCM 18306</strain>
    </source>
</reference>
<feature type="region of interest" description="Disordered" evidence="2">
    <location>
        <begin position="411"/>
        <end position="433"/>
    </location>
</feature>
<dbReference type="Proteomes" id="UP001499878">
    <property type="component" value="Unassembled WGS sequence"/>
</dbReference>
<dbReference type="InterPro" id="IPR052016">
    <property type="entry name" value="Bact_Sigma-Reg"/>
</dbReference>
<feature type="compositionally biased region" description="Polar residues" evidence="2">
    <location>
        <begin position="423"/>
        <end position="433"/>
    </location>
</feature>
<evidence type="ECO:0000259" key="3">
    <source>
        <dbReference type="SMART" id="SM00331"/>
    </source>
</evidence>
<proteinExistence type="predicted"/>
<dbReference type="Gene3D" id="3.60.40.10">
    <property type="entry name" value="PPM-type phosphatase domain"/>
    <property type="match status" value="1"/>
</dbReference>
<name>A0ABP9T2S8_9ACTN</name>
<organism evidence="4 5">
    <name type="scientific">Streptomyces thinghirensis</name>
    <dbReference type="NCBI Taxonomy" id="551547"/>
    <lineage>
        <taxon>Bacteria</taxon>
        <taxon>Bacillati</taxon>
        <taxon>Actinomycetota</taxon>
        <taxon>Actinomycetes</taxon>
        <taxon>Kitasatosporales</taxon>
        <taxon>Streptomycetaceae</taxon>
        <taxon>Streptomyces</taxon>
    </lineage>
</organism>
<accession>A0ABP9T2S8</accession>
<dbReference type="PANTHER" id="PTHR43156">
    <property type="entry name" value="STAGE II SPORULATION PROTEIN E-RELATED"/>
    <property type="match status" value="1"/>
</dbReference>
<sequence length="433" mass="46670">MGVDREAGGRAMLAGLLDASHLMPLDALPERAGEYAQAAGFTDVLIYVADLRGEELHLLTGPNGVPPGADRDIRIDGTAPGRAFQLGRLTPVAPQKAQDAVWWVPVVDGTERLGLLRLRSAYDDARAREDADRLAGLLALLITGKRTSSDTLARLMRTEPLNIGAEMAWNLMPPRTFADGRVVIAASLEPAYQISGDVYEYALDGPLVHLTLFDAMGHDNGAGLCGALALGACRNARRQGADLAAKGEAVETALIDQYNYRRYATGILATLDTRDGVLSWVNRGHHPPVIIRGNRWSSHLQCPPAHPMGTGLGLESTVCREQLEPGDRVVLYTDGITEARGADDREFGLERFTDFLVRHQIDGLPVPETLRRLVQAVLDYHDGELQDDATVLMCEWLGPAVDDTERAAALTGLPLSDPPPTAPSTTENGSSQP</sequence>
<evidence type="ECO:0000256" key="2">
    <source>
        <dbReference type="SAM" id="MobiDB-lite"/>
    </source>
</evidence>
<dbReference type="PANTHER" id="PTHR43156:SF2">
    <property type="entry name" value="STAGE II SPORULATION PROTEIN E"/>
    <property type="match status" value="1"/>
</dbReference>
<dbReference type="SMART" id="SM00331">
    <property type="entry name" value="PP2C_SIG"/>
    <property type="match status" value="1"/>
</dbReference>
<comment type="caution">
    <text evidence="4">The sequence shown here is derived from an EMBL/GenBank/DDBJ whole genome shotgun (WGS) entry which is preliminary data.</text>
</comment>
<evidence type="ECO:0000313" key="5">
    <source>
        <dbReference type="Proteomes" id="UP001499878"/>
    </source>
</evidence>
<dbReference type="SUPFAM" id="SSF81606">
    <property type="entry name" value="PP2C-like"/>
    <property type="match status" value="1"/>
</dbReference>
<protein>
    <submittedName>
        <fullName evidence="4">PP2C family protein-serine/threonine phosphatase</fullName>
    </submittedName>
</protein>
<evidence type="ECO:0000313" key="4">
    <source>
        <dbReference type="EMBL" id="GAA5207464.1"/>
    </source>
</evidence>
<gene>
    <name evidence="4" type="ORF">GCM10023323_23060</name>
</gene>
<dbReference type="InterPro" id="IPR036457">
    <property type="entry name" value="PPM-type-like_dom_sf"/>
</dbReference>
<dbReference type="Pfam" id="PF07228">
    <property type="entry name" value="SpoIIE"/>
    <property type="match status" value="1"/>
</dbReference>
<keyword evidence="1" id="KW-0378">Hydrolase</keyword>